<feature type="compositionally biased region" description="Basic and acidic residues" evidence="1">
    <location>
        <begin position="345"/>
        <end position="356"/>
    </location>
</feature>
<feature type="region of interest" description="Disordered" evidence="1">
    <location>
        <begin position="199"/>
        <end position="437"/>
    </location>
</feature>
<protein>
    <submittedName>
        <fullName evidence="2">Uncharacterized protein</fullName>
    </submittedName>
</protein>
<organism evidence="2 3">
    <name type="scientific">Meloidogyne enterolobii</name>
    <name type="common">Root-knot nematode worm</name>
    <name type="synonym">Meloidogyne mayaguensis</name>
    <dbReference type="NCBI Taxonomy" id="390850"/>
    <lineage>
        <taxon>Eukaryota</taxon>
        <taxon>Metazoa</taxon>
        <taxon>Ecdysozoa</taxon>
        <taxon>Nematoda</taxon>
        <taxon>Chromadorea</taxon>
        <taxon>Rhabditida</taxon>
        <taxon>Tylenchina</taxon>
        <taxon>Tylenchomorpha</taxon>
        <taxon>Tylenchoidea</taxon>
        <taxon>Meloidogynidae</taxon>
        <taxon>Meloidogyninae</taxon>
        <taxon>Meloidogyne</taxon>
    </lineage>
</organism>
<evidence type="ECO:0000313" key="2">
    <source>
        <dbReference type="EMBL" id="CAD2170884.1"/>
    </source>
</evidence>
<comment type="caution">
    <text evidence="2">The sequence shown here is derived from an EMBL/GenBank/DDBJ whole genome shotgun (WGS) entry which is preliminary data.</text>
</comment>
<evidence type="ECO:0000256" key="1">
    <source>
        <dbReference type="SAM" id="MobiDB-lite"/>
    </source>
</evidence>
<dbReference type="AlphaFoldDB" id="A0A6V7V9A5"/>
<name>A0A6V7V9A5_MELEN</name>
<dbReference type="EMBL" id="CAJEWN010000175">
    <property type="protein sequence ID" value="CAD2170884.1"/>
    <property type="molecule type" value="Genomic_DNA"/>
</dbReference>
<feature type="compositionally biased region" description="Basic and acidic residues" evidence="1">
    <location>
        <begin position="271"/>
        <end position="281"/>
    </location>
</feature>
<feature type="compositionally biased region" description="Basic residues" evidence="1">
    <location>
        <begin position="255"/>
        <end position="270"/>
    </location>
</feature>
<dbReference type="Proteomes" id="UP000580250">
    <property type="component" value="Unassembled WGS sequence"/>
</dbReference>
<reference evidence="2 3" key="1">
    <citation type="submission" date="2020-08" db="EMBL/GenBank/DDBJ databases">
        <authorList>
            <person name="Koutsovoulos G."/>
            <person name="Danchin GJ E."/>
        </authorList>
    </citation>
    <scope>NUCLEOTIDE SEQUENCE [LARGE SCALE GENOMIC DNA]</scope>
</reference>
<feature type="compositionally biased region" description="Polar residues" evidence="1">
    <location>
        <begin position="382"/>
        <end position="399"/>
    </location>
</feature>
<feature type="compositionally biased region" description="Basic and acidic residues" evidence="1">
    <location>
        <begin position="291"/>
        <end position="312"/>
    </location>
</feature>
<feature type="compositionally biased region" description="Polar residues" evidence="1">
    <location>
        <begin position="409"/>
        <end position="437"/>
    </location>
</feature>
<feature type="compositionally biased region" description="Basic and acidic residues" evidence="1">
    <location>
        <begin position="325"/>
        <end position="337"/>
    </location>
</feature>
<gene>
    <name evidence="2" type="ORF">MENT_LOCUS22315</name>
</gene>
<accession>A0A6V7V9A5</accession>
<dbReference type="OrthoDB" id="5903385at2759"/>
<feature type="compositionally biased region" description="Basic and acidic residues" evidence="1">
    <location>
        <begin position="232"/>
        <end position="245"/>
    </location>
</feature>
<evidence type="ECO:0000313" key="3">
    <source>
        <dbReference type="Proteomes" id="UP000580250"/>
    </source>
</evidence>
<proteinExistence type="predicted"/>
<sequence>MYVCSVRTGTPLGKFEAPMAIPLCKKIKPIKLPLPSKVLQHYPNSKEETFMVGFQKPSCCCCFNRKQKPQFMRTIFVSTVNDKLLLIYDKEKNKGKKKKSGASTKREGYSFQLSSATSLKIKKNALISKVSKYTNQDEHHCILEISFKFGMCFIGMDGEKIISEWCPVILCAFDPLLIPPTPASCDVLISGTNITTKQNTSKAALDANNKQKEKPAPLSAEIVDSSLPPPPVEEHHEDVSQDVTRKSACSNISQKQKKKRAKKKAKNKKKKNDEPKKKENSEIAVVNDVGAAKEDSFADVVDREKKDKKENDLSGDISKNISKNNEQKQQKGDRMERWFSNNSEDTSKLSVDDKEAASGPMPTESPKKLSDTSLTEIGPPLATSSLADVNSTNNDNINSHQHEEFIFSRITSQNNNDEPFNGDPTSTTSNKSPTIPSKTAKKSFLQLYQQQFLLYSNE</sequence>